<dbReference type="Pfam" id="PF14022">
    <property type="entry name" value="DUF4238"/>
    <property type="match status" value="1"/>
</dbReference>
<dbReference type="InterPro" id="IPR025332">
    <property type="entry name" value="DUF4238"/>
</dbReference>
<organism evidence="1 2">
    <name type="scientific">Pelosinus fermentans JBW45</name>
    <dbReference type="NCBI Taxonomy" id="1192197"/>
    <lineage>
        <taxon>Bacteria</taxon>
        <taxon>Bacillati</taxon>
        <taxon>Bacillota</taxon>
        <taxon>Negativicutes</taxon>
        <taxon>Selenomonadales</taxon>
        <taxon>Sporomusaceae</taxon>
        <taxon>Pelosinus</taxon>
    </lineage>
</organism>
<gene>
    <name evidence="1" type="ORF">JBW_01590</name>
</gene>
<protein>
    <recommendedName>
        <fullName evidence="3">DUF4238 domain-containing protein</fullName>
    </recommendedName>
</protein>
<dbReference type="HOGENOM" id="CLU_854863_0_0_9"/>
<sequence>MGEKNNERQKQHFVPKGYLNNFSISRKGTLWQYDKKEQKLSPKKPVSSKSVCQHEYYYYQHDEEGNIDHITIEKETEKVDTKGLNIINRMLSVPQNQSIEITAERQDILAFFLAFLLTRNPCVRDGINQSYGTAAEILSKILQDQGKYPPLPEGLSPDIMEKIRLEIFAEVSLRPMVIMAEQIALSMMKKCWFLLRAQANSYYVTSDNPVSFDFPYSSYGMNMGPSHPLSEISIPLGERLAIIITPFPKQGFSCKISTLVASRELNQLINWRTIRSAARYVYSPYQSNQLLSSIKKAHGMGQKVVCNLPETRRIKILDHPYLNLK</sequence>
<name>I8TUP1_9FIRM</name>
<proteinExistence type="predicted"/>
<reference evidence="2" key="2">
    <citation type="submission" date="2015-02" db="EMBL/GenBank/DDBJ databases">
        <title>Complete Genome Sequence of Pelosinus fermentans JBW45.</title>
        <authorList>
            <person name="De Leon K.B."/>
            <person name="Utturkar S.M."/>
            <person name="Camilleri L.B."/>
            <person name="Arkin A.P."/>
            <person name="Fields M.W."/>
            <person name="Brown S.D."/>
            <person name="Wall J.D."/>
        </authorList>
    </citation>
    <scope>NUCLEOTIDE SEQUENCE [LARGE SCALE GENOMIC DNA]</scope>
    <source>
        <strain evidence="2">JBW45</strain>
    </source>
</reference>
<evidence type="ECO:0008006" key="3">
    <source>
        <dbReference type="Google" id="ProtNLM"/>
    </source>
</evidence>
<evidence type="ECO:0000313" key="2">
    <source>
        <dbReference type="Proteomes" id="UP000005361"/>
    </source>
</evidence>
<dbReference type="Proteomes" id="UP000005361">
    <property type="component" value="Chromosome"/>
</dbReference>
<dbReference type="KEGG" id="pft:JBW_01590"/>
<dbReference type="EMBL" id="CP010978">
    <property type="protein sequence ID" value="AJQ26940.1"/>
    <property type="molecule type" value="Genomic_DNA"/>
</dbReference>
<evidence type="ECO:0000313" key="1">
    <source>
        <dbReference type="EMBL" id="AJQ26940.1"/>
    </source>
</evidence>
<dbReference type="AlphaFoldDB" id="I8TUP1"/>
<dbReference type="STRING" id="1192197.JBW_01590"/>
<reference evidence="1 2" key="1">
    <citation type="journal article" date="2015" name="Genome Announc.">
        <title>Complete Genome Sequence of Pelosinus fermentans JBW45, a Member of a Remarkably Competitive Group of Negativicutes in the Firmicutes Phylum.</title>
        <authorList>
            <person name="De Leon K.B."/>
            <person name="Utturkar S.M."/>
            <person name="Camilleri L.B."/>
            <person name="Elias D.A."/>
            <person name="Arkin A.P."/>
            <person name="Fields M.W."/>
            <person name="Brown S.D."/>
            <person name="Wall J.D."/>
        </authorList>
    </citation>
    <scope>NUCLEOTIDE SEQUENCE [LARGE SCALE GENOMIC DNA]</scope>
    <source>
        <strain evidence="1 2">JBW45</strain>
    </source>
</reference>
<dbReference type="OrthoDB" id="581042at2"/>
<dbReference type="RefSeq" id="WP_007959766.1">
    <property type="nucleotide sequence ID" value="NZ_CP010978.1"/>
</dbReference>
<accession>I8TUP1</accession>